<dbReference type="EnsemblPlants" id="KQL16326">
    <property type="protein sequence ID" value="KQL16326"/>
    <property type="gene ID" value="SETIT_024575mg"/>
</dbReference>
<evidence type="ECO:0000313" key="2">
    <source>
        <dbReference type="Proteomes" id="UP000004995"/>
    </source>
</evidence>
<proteinExistence type="predicted"/>
<accession>A0A0Q3QEW9</accession>
<dbReference type="InParanoid" id="A0A0Q3QEW9"/>
<dbReference type="Proteomes" id="UP000004995">
    <property type="component" value="Unassembled WGS sequence"/>
</dbReference>
<dbReference type="EMBL" id="AGNK02001933">
    <property type="status" value="NOT_ANNOTATED_CDS"/>
    <property type="molecule type" value="Genomic_DNA"/>
</dbReference>
<organism evidence="1 2">
    <name type="scientific">Setaria italica</name>
    <name type="common">Foxtail millet</name>
    <name type="synonym">Panicum italicum</name>
    <dbReference type="NCBI Taxonomy" id="4555"/>
    <lineage>
        <taxon>Eukaryota</taxon>
        <taxon>Viridiplantae</taxon>
        <taxon>Streptophyta</taxon>
        <taxon>Embryophyta</taxon>
        <taxon>Tracheophyta</taxon>
        <taxon>Spermatophyta</taxon>
        <taxon>Magnoliopsida</taxon>
        <taxon>Liliopsida</taxon>
        <taxon>Poales</taxon>
        <taxon>Poaceae</taxon>
        <taxon>PACMAD clade</taxon>
        <taxon>Panicoideae</taxon>
        <taxon>Panicodae</taxon>
        <taxon>Paniceae</taxon>
        <taxon>Cenchrinae</taxon>
        <taxon>Setaria</taxon>
    </lineage>
</organism>
<name>A0A0Q3QEW9_SETIT</name>
<sequence length="66" mass="7299">LFRENCKPRPCLDELAHAAAGGHNVATYVATLFLYRANSSTGDHDTMMQYIRKVEGEEESRAAVAD</sequence>
<dbReference type="Gramene" id="KQL16326">
    <property type="protein sequence ID" value="KQL16326"/>
    <property type="gene ID" value="SETIT_024575mg"/>
</dbReference>
<reference evidence="1" key="2">
    <citation type="submission" date="2018-08" db="UniProtKB">
        <authorList>
            <consortium name="EnsemblPlants"/>
        </authorList>
    </citation>
    <scope>IDENTIFICATION</scope>
    <source>
        <strain evidence="1">Yugu1</strain>
    </source>
</reference>
<protein>
    <submittedName>
        <fullName evidence="1">Uncharacterized protein</fullName>
    </submittedName>
</protein>
<reference evidence="2" key="1">
    <citation type="journal article" date="2012" name="Nat. Biotechnol.">
        <title>Reference genome sequence of the model plant Setaria.</title>
        <authorList>
            <person name="Bennetzen J.L."/>
            <person name="Schmutz J."/>
            <person name="Wang H."/>
            <person name="Percifield R."/>
            <person name="Hawkins J."/>
            <person name="Pontaroli A.C."/>
            <person name="Estep M."/>
            <person name="Feng L."/>
            <person name="Vaughn J.N."/>
            <person name="Grimwood J."/>
            <person name="Jenkins J."/>
            <person name="Barry K."/>
            <person name="Lindquist E."/>
            <person name="Hellsten U."/>
            <person name="Deshpande S."/>
            <person name="Wang X."/>
            <person name="Wu X."/>
            <person name="Mitros T."/>
            <person name="Triplett J."/>
            <person name="Yang X."/>
            <person name="Ye C.Y."/>
            <person name="Mauro-Herrera M."/>
            <person name="Wang L."/>
            <person name="Li P."/>
            <person name="Sharma M."/>
            <person name="Sharma R."/>
            <person name="Ronald P.C."/>
            <person name="Panaud O."/>
            <person name="Kellogg E.A."/>
            <person name="Brutnell T.P."/>
            <person name="Doust A.N."/>
            <person name="Tuskan G.A."/>
            <person name="Rokhsar D."/>
            <person name="Devos K.M."/>
        </authorList>
    </citation>
    <scope>NUCLEOTIDE SEQUENCE [LARGE SCALE GENOMIC DNA]</scope>
    <source>
        <strain evidence="2">cv. Yugu1</strain>
    </source>
</reference>
<keyword evidence="2" id="KW-1185">Reference proteome</keyword>
<evidence type="ECO:0000313" key="1">
    <source>
        <dbReference type="EnsemblPlants" id="KQL16326"/>
    </source>
</evidence>
<dbReference type="AlphaFoldDB" id="A0A0Q3QEW9"/>